<protein>
    <submittedName>
        <fullName evidence="2">Uncharacterized protein</fullName>
    </submittedName>
</protein>
<keyword evidence="3" id="KW-1185">Reference proteome</keyword>
<reference evidence="2 3" key="1">
    <citation type="submission" date="2021-03" db="EMBL/GenBank/DDBJ databases">
        <title>Genomic Encyclopedia of Type Strains, Phase IV (KMG-IV): sequencing the most valuable type-strain genomes for metagenomic binning, comparative biology and taxonomic classification.</title>
        <authorList>
            <person name="Goeker M."/>
        </authorList>
    </citation>
    <scope>NUCLEOTIDE SEQUENCE [LARGE SCALE GENOMIC DNA]</scope>
    <source>
        <strain evidence="2 3">DSM 40499</strain>
    </source>
</reference>
<organism evidence="2 3">
    <name type="scientific">Streptomyces griseochromogenes</name>
    <dbReference type="NCBI Taxonomy" id="68214"/>
    <lineage>
        <taxon>Bacteria</taxon>
        <taxon>Bacillati</taxon>
        <taxon>Actinomycetota</taxon>
        <taxon>Actinomycetes</taxon>
        <taxon>Kitasatosporales</taxon>
        <taxon>Streptomycetaceae</taxon>
        <taxon>Streptomyces</taxon>
    </lineage>
</organism>
<feature type="compositionally biased region" description="Low complexity" evidence="1">
    <location>
        <begin position="46"/>
        <end position="55"/>
    </location>
</feature>
<comment type="caution">
    <text evidence="2">The sequence shown here is derived from an EMBL/GenBank/DDBJ whole genome shotgun (WGS) entry which is preliminary data.</text>
</comment>
<proteinExistence type="predicted"/>
<gene>
    <name evidence="2" type="ORF">J2Z21_009601</name>
</gene>
<accession>A0ABS4MAY4</accession>
<dbReference type="Proteomes" id="UP001519309">
    <property type="component" value="Unassembled WGS sequence"/>
</dbReference>
<name>A0ABS4MAY4_9ACTN</name>
<evidence type="ECO:0000256" key="1">
    <source>
        <dbReference type="SAM" id="MobiDB-lite"/>
    </source>
</evidence>
<dbReference type="RefSeq" id="WP_237281630.1">
    <property type="nucleotide sequence ID" value="NZ_CP016279.1"/>
</dbReference>
<evidence type="ECO:0000313" key="2">
    <source>
        <dbReference type="EMBL" id="MBP2056582.1"/>
    </source>
</evidence>
<evidence type="ECO:0000313" key="3">
    <source>
        <dbReference type="Proteomes" id="UP001519309"/>
    </source>
</evidence>
<sequence length="308" mass="33342">MAHGTMLSMKDQRAEEFARCAVVLAAELRETRRERAVAAGPEEQTDPFAAPAPAGDDPFAPSMAGREGVFDQALSNGLAAIVASEWPGKEADRKGRVLSASALLKVIEEHVPATDGIVLVSDKHPMPDIPQGDTDALFQVPRLSSHTRIDVRTLQNGIEASQAARHGRGAGALQHRHIEALLALDGHRSLGVMGEEQQDRIQQIAQAEDAASQERAAEYLERIGEEEATRRAENVANPNAYHPKHNPDGHDLDTCPVCGHETFCVEGLDPVFGRVGYGQCLVCTYTRTPGAAEDEAFTEQLRSIMDDE</sequence>
<dbReference type="EMBL" id="JAGGLP010000051">
    <property type="protein sequence ID" value="MBP2056582.1"/>
    <property type="molecule type" value="Genomic_DNA"/>
</dbReference>
<feature type="region of interest" description="Disordered" evidence="1">
    <location>
        <begin position="33"/>
        <end position="55"/>
    </location>
</feature>